<keyword evidence="1" id="KW-0812">Transmembrane</keyword>
<proteinExistence type="predicted"/>
<dbReference type="PROSITE" id="PS51782">
    <property type="entry name" value="LYSM"/>
    <property type="match status" value="1"/>
</dbReference>
<feature type="domain" description="LysM" evidence="2">
    <location>
        <begin position="50"/>
        <end position="98"/>
    </location>
</feature>
<dbReference type="EMBL" id="NVQR01000031">
    <property type="protein sequence ID" value="PCH62918.1"/>
    <property type="molecule type" value="Genomic_DNA"/>
</dbReference>
<evidence type="ECO:0000256" key="1">
    <source>
        <dbReference type="SAM" id="Phobius"/>
    </source>
</evidence>
<evidence type="ECO:0000313" key="3">
    <source>
        <dbReference type="EMBL" id="PCH62918.1"/>
    </source>
</evidence>
<dbReference type="SUPFAM" id="SSF54106">
    <property type="entry name" value="LysM domain"/>
    <property type="match status" value="1"/>
</dbReference>
<reference evidence="4" key="1">
    <citation type="submission" date="2017-08" db="EMBL/GenBank/DDBJ databases">
        <title>A dynamic microbial community with high functional redundancy inhabits the cold, oxic subseafloor aquifer.</title>
        <authorList>
            <person name="Tully B.J."/>
            <person name="Wheat C.G."/>
            <person name="Glazer B.T."/>
            <person name="Huber J.A."/>
        </authorList>
    </citation>
    <scope>NUCLEOTIDE SEQUENCE [LARGE SCALE GENOMIC DNA]</scope>
</reference>
<keyword evidence="1" id="KW-1133">Transmembrane helix</keyword>
<protein>
    <recommendedName>
        <fullName evidence="2">LysM domain-containing protein</fullName>
    </recommendedName>
</protein>
<gene>
    <name evidence="3" type="ORF">COC19_02160</name>
</gene>
<evidence type="ECO:0000259" key="2">
    <source>
        <dbReference type="PROSITE" id="PS51782"/>
    </source>
</evidence>
<evidence type="ECO:0000313" key="4">
    <source>
        <dbReference type="Proteomes" id="UP000218172"/>
    </source>
</evidence>
<feature type="transmembrane region" description="Helical" evidence="1">
    <location>
        <begin position="15"/>
        <end position="33"/>
    </location>
</feature>
<comment type="caution">
    <text evidence="3">The sequence shown here is derived from an EMBL/GenBank/DDBJ whole genome shotgun (WGS) entry which is preliminary data.</text>
</comment>
<dbReference type="Proteomes" id="UP000218172">
    <property type="component" value="Unassembled WGS sequence"/>
</dbReference>
<dbReference type="InterPro" id="IPR018392">
    <property type="entry name" value="LysM"/>
</dbReference>
<dbReference type="CDD" id="cd00118">
    <property type="entry name" value="LysM"/>
    <property type="match status" value="1"/>
</dbReference>
<accession>A0A2A4MSU5</accession>
<dbReference type="Gene3D" id="3.10.350.10">
    <property type="entry name" value="LysM domain"/>
    <property type="match status" value="1"/>
</dbReference>
<keyword evidence="1" id="KW-0472">Membrane</keyword>
<dbReference type="Pfam" id="PF01476">
    <property type="entry name" value="LysM"/>
    <property type="match status" value="1"/>
</dbReference>
<dbReference type="PANTHER" id="PTHR34700">
    <property type="entry name" value="POTASSIUM BINDING PROTEIN KBP"/>
    <property type="match status" value="1"/>
</dbReference>
<dbReference type="AlphaFoldDB" id="A0A2A4MSU5"/>
<organism evidence="3 4">
    <name type="scientific">SAR86 cluster bacterium</name>
    <dbReference type="NCBI Taxonomy" id="2030880"/>
    <lineage>
        <taxon>Bacteria</taxon>
        <taxon>Pseudomonadati</taxon>
        <taxon>Pseudomonadota</taxon>
        <taxon>Gammaproteobacteria</taxon>
        <taxon>SAR86 cluster</taxon>
    </lineage>
</organism>
<sequence length="380" mass="42253">MRDSVIENSSLGNSYWINISGFIMVLAVILLSASHTASAQQSLLLDDYPAQYIVREGDSLNDVASQFLRDPQRWSEIWQADKYLDNADLLYPGDVIRISSIAGKLTVITQRGGRELEKLRPQMRVMGNNNAMPTLPLSSIETLLSKNTIISQQHLDSAAYIVANQDDKLTVGMGDEIFVQGLSNSAPNILSIYREIDEFVSTNPEESEPRVLGLQMEYIGKAQLLNWQSDNVSKMRIIQSRREIKVGDRLLTVKSDELPELIIPTEPASKLVGEILSFDGRQSMASSLDTVVIELGEKQGLHRGDILSISRGGASLVDRIGLEELDFRARMAAIFNGQRLQLPGQEIGTVLVYRIFEEVSYGLILSLTEPAKLDYRLVSP</sequence>
<name>A0A2A4MSU5_9GAMM</name>
<dbReference type="InterPro" id="IPR036779">
    <property type="entry name" value="LysM_dom_sf"/>
</dbReference>
<dbReference type="InterPro" id="IPR052196">
    <property type="entry name" value="Bact_Kbp"/>
</dbReference>
<dbReference type="PANTHER" id="PTHR34700:SF8">
    <property type="entry name" value="POTASSIUM BINDING PROTEIN KBP"/>
    <property type="match status" value="1"/>
</dbReference>